<dbReference type="InterPro" id="IPR005522">
    <property type="entry name" value="IPK"/>
</dbReference>
<reference evidence="6" key="1">
    <citation type="submission" date="2018-06" db="EMBL/GenBank/DDBJ databases">
        <authorList>
            <person name="Guldener U."/>
        </authorList>
    </citation>
    <scope>NUCLEOTIDE SEQUENCE [LARGE SCALE GENOMIC DNA]</scope>
    <source>
        <strain evidence="6">UTAD17</strain>
    </source>
</reference>
<dbReference type="InterPro" id="IPR038286">
    <property type="entry name" value="IPK_sf"/>
</dbReference>
<dbReference type="GO" id="GO:0046854">
    <property type="term" value="P:phosphatidylinositol phosphate biosynthetic process"/>
    <property type="evidence" value="ECO:0007669"/>
    <property type="project" value="TreeGrafter"/>
</dbReference>
<dbReference type="Pfam" id="PF03770">
    <property type="entry name" value="IPK"/>
    <property type="match status" value="1"/>
</dbReference>
<dbReference type="GO" id="GO:0000824">
    <property type="term" value="F:inositol-1,4,5,6-tetrakisphosphate 3-kinase activity"/>
    <property type="evidence" value="ECO:0007669"/>
    <property type="project" value="TreeGrafter"/>
</dbReference>
<evidence type="ECO:0000256" key="2">
    <source>
        <dbReference type="ARBA" id="ARBA00022679"/>
    </source>
</evidence>
<dbReference type="PANTHER" id="PTHR12400">
    <property type="entry name" value="INOSITOL POLYPHOSPHATE KINASE"/>
    <property type="match status" value="1"/>
</dbReference>
<accession>A0A376B5P6</accession>
<dbReference type="PANTHER" id="PTHR12400:SF103">
    <property type="entry name" value="INOSITOL POLYPHOSPHATE MULTIKINASE"/>
    <property type="match status" value="1"/>
</dbReference>
<dbReference type="SUPFAM" id="SSF56104">
    <property type="entry name" value="SAICAR synthase-like"/>
    <property type="match status" value="1"/>
</dbReference>
<evidence type="ECO:0000256" key="3">
    <source>
        <dbReference type="ARBA" id="ARBA00022777"/>
    </source>
</evidence>
<sequence length="308" mass="35922">MENLHKFEHQAAGHEGTLTDEDEYLFFKPVLKQEIDFYSNLNNQLAGSVDDNELSLKDWIPKYIGLLTENDTTGLKKENINYVVLENLLRGFRKPNIMDIKLGKILYDEQTVTLGKKERLIKVSNDTTSGSLGFRICGMRVYNYSTELDHSYMELDEDTNYITINKFYGRSRTIDNIDEAIDLFFSMSNLDEKIKHKLAANFLSRLQLLYNTLLDSEVRMYSSSLLFIYETDQSRWEFLDYQDDIIPDDIEDEILDEDETTYCKTLSRLNLIDFAHSRFTPGEGPDENVLVGIENLIRIFEKEKNCNK</sequence>
<dbReference type="GO" id="GO:0008440">
    <property type="term" value="F:inositol-1,4,5-trisphosphate 3-kinase activity"/>
    <property type="evidence" value="ECO:0007669"/>
    <property type="project" value="TreeGrafter"/>
</dbReference>
<comment type="similarity">
    <text evidence="1 4">Belongs to the inositol phosphokinase (IPK) family.</text>
</comment>
<dbReference type="GO" id="GO:0005737">
    <property type="term" value="C:cytoplasm"/>
    <property type="evidence" value="ECO:0007669"/>
    <property type="project" value="TreeGrafter"/>
</dbReference>
<keyword evidence="2 4" id="KW-0808">Transferase</keyword>
<name>A0A376B5P6_9ASCO</name>
<dbReference type="VEuPathDB" id="FungiDB:SCODWIG_01722"/>
<dbReference type="EC" id="2.7.-.-" evidence="4"/>
<dbReference type="AlphaFoldDB" id="A0A376B5P6"/>
<dbReference type="GO" id="GO:0032958">
    <property type="term" value="P:inositol phosphate biosynthetic process"/>
    <property type="evidence" value="ECO:0007669"/>
    <property type="project" value="InterPro"/>
</dbReference>
<dbReference type="EMBL" id="UFAJ01000240">
    <property type="protein sequence ID" value="SSD59961.1"/>
    <property type="molecule type" value="Genomic_DNA"/>
</dbReference>
<proteinExistence type="inferred from homology"/>
<organism evidence="5 6">
    <name type="scientific">Saccharomycodes ludwigii</name>
    <dbReference type="NCBI Taxonomy" id="36035"/>
    <lineage>
        <taxon>Eukaryota</taxon>
        <taxon>Fungi</taxon>
        <taxon>Dikarya</taxon>
        <taxon>Ascomycota</taxon>
        <taxon>Saccharomycotina</taxon>
        <taxon>Saccharomycetes</taxon>
        <taxon>Saccharomycodales</taxon>
        <taxon>Saccharomycodaceae</taxon>
        <taxon>Saccharomycodes</taxon>
    </lineage>
</organism>
<protein>
    <recommendedName>
        <fullName evidence="4">Kinase</fullName>
        <ecNumber evidence="4">2.7.-.-</ecNumber>
    </recommendedName>
</protein>
<evidence type="ECO:0000256" key="1">
    <source>
        <dbReference type="ARBA" id="ARBA00007374"/>
    </source>
</evidence>
<keyword evidence="6" id="KW-1185">Reference proteome</keyword>
<keyword evidence="3 4" id="KW-0418">Kinase</keyword>
<evidence type="ECO:0000256" key="4">
    <source>
        <dbReference type="RuleBase" id="RU363090"/>
    </source>
</evidence>
<dbReference type="Proteomes" id="UP000262825">
    <property type="component" value="Unassembled WGS sequence"/>
</dbReference>
<evidence type="ECO:0000313" key="5">
    <source>
        <dbReference type="EMBL" id="SSD59961.1"/>
    </source>
</evidence>
<dbReference type="Gene3D" id="3.30.470.160">
    <property type="entry name" value="Inositol polyphosphate kinase"/>
    <property type="match status" value="1"/>
</dbReference>
<gene>
    <name evidence="5" type="ORF">SCODWIG_01722</name>
</gene>
<evidence type="ECO:0000313" key="6">
    <source>
        <dbReference type="Proteomes" id="UP000262825"/>
    </source>
</evidence>
<dbReference type="GO" id="GO:0005634">
    <property type="term" value="C:nucleus"/>
    <property type="evidence" value="ECO:0007669"/>
    <property type="project" value="TreeGrafter"/>
</dbReference>